<dbReference type="InterPro" id="IPR002725">
    <property type="entry name" value="YgjP-like_metallopeptidase"/>
</dbReference>
<dbReference type="GO" id="GO:0016787">
    <property type="term" value="F:hydrolase activity"/>
    <property type="evidence" value="ECO:0007669"/>
    <property type="project" value="UniProtKB-KW"/>
</dbReference>
<keyword evidence="2" id="KW-0378">Hydrolase</keyword>
<dbReference type="InterPro" id="IPR053136">
    <property type="entry name" value="UTP_pyrophosphatase-like"/>
</dbReference>
<evidence type="ECO:0000313" key="2">
    <source>
        <dbReference type="EMBL" id="MDR6246171.1"/>
    </source>
</evidence>
<evidence type="ECO:0000313" key="3">
    <source>
        <dbReference type="Proteomes" id="UP001185028"/>
    </source>
</evidence>
<accession>A0ABU1J3Y8</accession>
<keyword evidence="3" id="KW-1185">Reference proteome</keyword>
<protein>
    <submittedName>
        <fullName evidence="2">Metal-dependent hydrolase</fullName>
    </submittedName>
</protein>
<reference evidence="2 3" key="1">
    <citation type="submission" date="2023-07" db="EMBL/GenBank/DDBJ databases">
        <title>Genomic Encyclopedia of Type Strains, Phase IV (KMG-IV): sequencing the most valuable type-strain genomes for metagenomic binning, comparative biology and taxonomic classification.</title>
        <authorList>
            <person name="Goeker M."/>
        </authorList>
    </citation>
    <scope>NUCLEOTIDE SEQUENCE [LARGE SCALE GENOMIC DNA]</scope>
    <source>
        <strain evidence="2 3">DSM 22170</strain>
    </source>
</reference>
<name>A0ABU1J3Y8_9BACL</name>
<organism evidence="2 3">
    <name type="scientific">Paenibacillus hunanensis</name>
    <dbReference type="NCBI Taxonomy" id="539262"/>
    <lineage>
        <taxon>Bacteria</taxon>
        <taxon>Bacillati</taxon>
        <taxon>Bacillota</taxon>
        <taxon>Bacilli</taxon>
        <taxon>Bacillales</taxon>
        <taxon>Paenibacillaceae</taxon>
        <taxon>Paenibacillus</taxon>
    </lineage>
</organism>
<sequence length="218" mass="25644">MMNIPIGDTTIACHVEYSRRGKVSIQMESNGLLTVKAPNGTTEADIIRLVQRHSQWITEQQQRLANRRVLPETREYDDYGTFMLLGKEQPLQQLIDVTDGDEEELRARLKRYYFTTCKRVIQERIVPYQQQLRVKPASIEIVESTTRWGSCSSTKKLTFNYRLAMAPVEVIDYVIVHELCHLLHMNHDRSFWRKVGSLMPDYKEKEQYLAHYGRYMTL</sequence>
<dbReference type="EMBL" id="JAVDQH010000023">
    <property type="protein sequence ID" value="MDR6246171.1"/>
    <property type="molecule type" value="Genomic_DNA"/>
</dbReference>
<comment type="caution">
    <text evidence="2">The sequence shown here is derived from an EMBL/GenBank/DDBJ whole genome shotgun (WGS) entry which is preliminary data.</text>
</comment>
<dbReference type="PANTHER" id="PTHR30399:SF1">
    <property type="entry name" value="UTP PYROPHOSPHATASE"/>
    <property type="match status" value="1"/>
</dbReference>
<dbReference type="CDD" id="cd07344">
    <property type="entry name" value="M48_yhfN_like"/>
    <property type="match status" value="1"/>
</dbReference>
<gene>
    <name evidence="2" type="ORF">JOC58_004090</name>
</gene>
<proteinExistence type="predicted"/>
<dbReference type="Proteomes" id="UP001185028">
    <property type="component" value="Unassembled WGS sequence"/>
</dbReference>
<evidence type="ECO:0000259" key="1">
    <source>
        <dbReference type="Pfam" id="PF01863"/>
    </source>
</evidence>
<dbReference type="Gene3D" id="3.30.2010.10">
    <property type="entry name" value="Metalloproteases ('zincins'), catalytic domain"/>
    <property type="match status" value="1"/>
</dbReference>
<dbReference type="PANTHER" id="PTHR30399">
    <property type="entry name" value="UNCHARACTERIZED PROTEIN YGJP"/>
    <property type="match status" value="1"/>
</dbReference>
<feature type="domain" description="YgjP-like metallopeptidase" evidence="1">
    <location>
        <begin position="22"/>
        <end position="211"/>
    </location>
</feature>
<dbReference type="Pfam" id="PF01863">
    <property type="entry name" value="YgjP-like"/>
    <property type="match status" value="1"/>
</dbReference>
<dbReference type="RefSeq" id="WP_308422635.1">
    <property type="nucleotide sequence ID" value="NZ_BMMB01000003.1"/>
</dbReference>